<evidence type="ECO:0000313" key="9">
    <source>
        <dbReference type="Proteomes" id="UP000324973"/>
    </source>
</evidence>
<dbReference type="GO" id="GO:0009289">
    <property type="term" value="C:pilus"/>
    <property type="evidence" value="ECO:0007669"/>
    <property type="project" value="UniProtKB-SubCell"/>
</dbReference>
<evidence type="ECO:0000259" key="7">
    <source>
        <dbReference type="Pfam" id="PF05567"/>
    </source>
</evidence>
<evidence type="ECO:0000256" key="2">
    <source>
        <dbReference type="ARBA" id="ARBA00008387"/>
    </source>
</evidence>
<evidence type="ECO:0000313" key="8">
    <source>
        <dbReference type="EMBL" id="TYT27637.1"/>
    </source>
</evidence>
<dbReference type="Pfam" id="PF05567">
    <property type="entry name" value="T4P_PilY1"/>
    <property type="match status" value="1"/>
</dbReference>
<keyword evidence="6" id="KW-0281">Fimbrium</keyword>
<evidence type="ECO:0000256" key="5">
    <source>
        <dbReference type="ARBA" id="ARBA00022837"/>
    </source>
</evidence>
<dbReference type="SUPFAM" id="SSF50998">
    <property type="entry name" value="Quinoprotein alcohol dehydrogenase-like"/>
    <property type="match status" value="1"/>
</dbReference>
<accession>A0A5D4XSF7</accession>
<dbReference type="Proteomes" id="UP000324973">
    <property type="component" value="Unassembled WGS sequence"/>
</dbReference>
<comment type="caution">
    <text evidence="8">The sequence shown here is derived from an EMBL/GenBank/DDBJ whole genome shotgun (WGS) entry which is preliminary data.</text>
</comment>
<comment type="subcellular location">
    <subcellularLocation>
        <location evidence="1">Fimbrium</location>
    </subcellularLocation>
</comment>
<feature type="domain" description="PilY1 beta-propeller" evidence="7">
    <location>
        <begin position="756"/>
        <end position="993"/>
    </location>
</feature>
<protein>
    <submittedName>
        <fullName evidence="8">Pilus assembly protein</fullName>
    </submittedName>
</protein>
<name>A0A5D4XSF7_9GAMM</name>
<organism evidence="8 9">
    <name type="scientific">Luteimonas viscosa</name>
    <dbReference type="NCBI Taxonomy" id="1132694"/>
    <lineage>
        <taxon>Bacteria</taxon>
        <taxon>Pseudomonadati</taxon>
        <taxon>Pseudomonadota</taxon>
        <taxon>Gammaproteobacteria</taxon>
        <taxon>Lysobacterales</taxon>
        <taxon>Lysobacteraceae</taxon>
        <taxon>Luteimonas</taxon>
    </lineage>
</organism>
<evidence type="ECO:0000256" key="6">
    <source>
        <dbReference type="ARBA" id="ARBA00023263"/>
    </source>
</evidence>
<proteinExistence type="inferred from homology"/>
<reference evidence="8 9" key="1">
    <citation type="submission" date="2019-08" db="EMBL/GenBank/DDBJ databases">
        <title>Luteimonas viscosus sp. nov., isolated from soil of a sunflower field.</title>
        <authorList>
            <person name="Jianli Z."/>
            <person name="Ying Z."/>
        </authorList>
    </citation>
    <scope>NUCLEOTIDE SEQUENCE [LARGE SCALE GENOMIC DNA]</scope>
    <source>
        <strain evidence="8 9">XBU10</strain>
    </source>
</reference>
<dbReference type="OrthoDB" id="7156875at2"/>
<dbReference type="InterPro" id="IPR011047">
    <property type="entry name" value="Quinoprotein_ADH-like_sf"/>
</dbReference>
<keyword evidence="5" id="KW-0106">Calcium</keyword>
<dbReference type="AlphaFoldDB" id="A0A5D4XSF7"/>
<comment type="similarity">
    <text evidence="2">Belongs to the PilY1 family.</text>
</comment>
<dbReference type="EMBL" id="VTFT01000001">
    <property type="protein sequence ID" value="TYT27637.1"/>
    <property type="molecule type" value="Genomic_DNA"/>
</dbReference>
<keyword evidence="9" id="KW-1185">Reference proteome</keyword>
<evidence type="ECO:0000256" key="4">
    <source>
        <dbReference type="ARBA" id="ARBA00022723"/>
    </source>
</evidence>
<keyword evidence="4" id="KW-0479">Metal-binding</keyword>
<evidence type="ECO:0000256" key="1">
    <source>
        <dbReference type="ARBA" id="ARBA00004561"/>
    </source>
</evidence>
<gene>
    <name evidence="8" type="ORF">FZO89_13680</name>
</gene>
<dbReference type="GO" id="GO:0046872">
    <property type="term" value="F:metal ion binding"/>
    <property type="evidence" value="ECO:0007669"/>
    <property type="project" value="UniProtKB-KW"/>
</dbReference>
<keyword evidence="3" id="KW-1029">Fimbrium biogenesis</keyword>
<dbReference type="InterPro" id="IPR008707">
    <property type="entry name" value="B-propeller_PilY1"/>
</dbReference>
<sequence length="1222" mass="131556">MSACSGRSLRSRASAFLVGLLAVVSSVSALSVEIDQRPLYLGSDVPGNLALVPSVEYPTIHSQANIGSYATNRRYSGYFDPGKCYEYQYSATEAERHFSPAGAANGFNCTAEGQWSGNYLNWAATQTIDPFRSALTGGYRVKDEADETWLEKARHAPGYTLYPNRRLPNSGSDSALVENLTPASWNNLTVRIQGLGNKMRFSASGNLDSTPVPYNPEQHPLVNSSPEEGRWENCSGPQPGCVRRGNRWQRWVVTVPAVQGDAGTVYEVSVRVKVCDPAVGVEANCKQYSQGWKPEGLIQEYSERIRYSIFGFMNETGNQRNGGVMRARQKYVGPNTHYPELGTLANANREWDPETGVLVRNPDSTDATATGYDVADSGVINYLNKFGQMTAQDPKGNDPVSELYYAALRYFRGQGNLASYTSGVNYNRADGFPVITDWDDPIRYACQVNAALGIGDVYTHEDRNIPTTPADDLALARTYTQKIFDLESINKEAEDVFSGRGNSAYIAGLAYYANTNDLRPDNEAQANSAGRQTLSTYWVDVRENQRLEPKSDNQYWLAAKYGGFRAPEGFDPLETTGLNQAWWHGSNEYLVSGANGDVTTAVTAYPRPDNFYVASEADKMVASLREAFESFLAEMEGSASSFASNTTRLENGAQTYQAQFVTGQNNEWGGELRAFDVNVTTGALTETWAATDNFPEWGPTNATPGARQVFYNNGGTMAAFEGAVAGLSSEVVNYLRGDRSEEQSNGGDFRDRRSVLGDIVNSQPTFVGAPNGRLFAGQTFPGASAYAGFAAGQATRTPVIYVGANDGMLHAFNADTGAELFAFVPTEGMSKLHGEGGYTDPDYEHAYTVDGALTAADWFNGTSWRTVVVGTMGRGGKSVFALDVTDPASPSLLWERTASELGNNLGQPIVAQVASNDWRVLVGNGPNSSDGEARLVSIGLGTGMVSSITTGVGGDNGLSGINAWSTSGNGIFDTAYAGDLRGNLWKFNLAAGTATLLFAAGDSKPITVTPLVARNPRTLQTWLFFGTGRYLNSADLSNKDVQTWYGLIDRGVTITDGLAEVEVLDEGVVGGRDVRVIEQITTPGTNGWQMDLLPPGGVAQGERMVVPNFFQGLALIGTTRIPDANDVCSPSGKGFTMAIDPFTGGRLSSGFFDVTGDGHVDAGDTLDGVPVSGIGYDSSPNNPIFLGDIMYTSLDDGGSAIIQTNASGSDLRRVSWRELIRN</sequence>
<evidence type="ECO:0000256" key="3">
    <source>
        <dbReference type="ARBA" id="ARBA00022558"/>
    </source>
</evidence>